<feature type="region of interest" description="Disordered" evidence="1">
    <location>
        <begin position="41"/>
        <end position="63"/>
    </location>
</feature>
<dbReference type="EMBL" id="CAJVPY010000980">
    <property type="protein sequence ID" value="CAG8501794.1"/>
    <property type="molecule type" value="Genomic_DNA"/>
</dbReference>
<accession>A0A9N9F0W9</accession>
<keyword evidence="3" id="KW-1185">Reference proteome</keyword>
<evidence type="ECO:0000313" key="2">
    <source>
        <dbReference type="EMBL" id="CAG8501794.1"/>
    </source>
</evidence>
<evidence type="ECO:0000313" key="3">
    <source>
        <dbReference type="Proteomes" id="UP000789405"/>
    </source>
</evidence>
<name>A0A9N9F0W9_9GLOM</name>
<comment type="caution">
    <text evidence="2">The sequence shown here is derived from an EMBL/GenBank/DDBJ whole genome shotgun (WGS) entry which is preliminary data.</text>
</comment>
<dbReference type="Proteomes" id="UP000789405">
    <property type="component" value="Unassembled WGS sequence"/>
</dbReference>
<evidence type="ECO:0000256" key="1">
    <source>
        <dbReference type="SAM" id="MobiDB-lite"/>
    </source>
</evidence>
<sequence>MATQITNPKIIIQFNECFHERDCDTLNSELDYDGYSEYELEDELEDDLQDSELDYDYYSEIQN</sequence>
<protein>
    <submittedName>
        <fullName evidence="2">18323_t:CDS:1</fullName>
    </submittedName>
</protein>
<reference evidence="2" key="1">
    <citation type="submission" date="2021-06" db="EMBL/GenBank/DDBJ databases">
        <authorList>
            <person name="Kallberg Y."/>
            <person name="Tangrot J."/>
            <person name="Rosling A."/>
        </authorList>
    </citation>
    <scope>NUCLEOTIDE SEQUENCE</scope>
    <source>
        <strain evidence="2">MA453B</strain>
    </source>
</reference>
<proteinExistence type="predicted"/>
<gene>
    <name evidence="2" type="ORF">DERYTH_LOCUS2939</name>
</gene>
<feature type="compositionally biased region" description="Acidic residues" evidence="1">
    <location>
        <begin position="41"/>
        <end position="57"/>
    </location>
</feature>
<organism evidence="2 3">
    <name type="scientific">Dentiscutata erythropus</name>
    <dbReference type="NCBI Taxonomy" id="1348616"/>
    <lineage>
        <taxon>Eukaryota</taxon>
        <taxon>Fungi</taxon>
        <taxon>Fungi incertae sedis</taxon>
        <taxon>Mucoromycota</taxon>
        <taxon>Glomeromycotina</taxon>
        <taxon>Glomeromycetes</taxon>
        <taxon>Diversisporales</taxon>
        <taxon>Gigasporaceae</taxon>
        <taxon>Dentiscutata</taxon>
    </lineage>
</organism>
<dbReference type="AlphaFoldDB" id="A0A9N9F0W9"/>